<organism evidence="3 4">
    <name type="scientific">Rhynchospora breviuscula</name>
    <dbReference type="NCBI Taxonomy" id="2022672"/>
    <lineage>
        <taxon>Eukaryota</taxon>
        <taxon>Viridiplantae</taxon>
        <taxon>Streptophyta</taxon>
        <taxon>Embryophyta</taxon>
        <taxon>Tracheophyta</taxon>
        <taxon>Spermatophyta</taxon>
        <taxon>Magnoliopsida</taxon>
        <taxon>Liliopsida</taxon>
        <taxon>Poales</taxon>
        <taxon>Cyperaceae</taxon>
        <taxon>Cyperoideae</taxon>
        <taxon>Rhynchosporeae</taxon>
        <taxon>Rhynchospora</taxon>
    </lineage>
</organism>
<keyword evidence="4" id="KW-1185">Reference proteome</keyword>
<proteinExistence type="predicted"/>
<dbReference type="SUPFAM" id="SSF53098">
    <property type="entry name" value="Ribonuclease H-like"/>
    <property type="match status" value="1"/>
</dbReference>
<feature type="region of interest" description="Disordered" evidence="1">
    <location>
        <begin position="1"/>
        <end position="40"/>
    </location>
</feature>
<dbReference type="AlphaFoldDB" id="A0A9Q0HSD6"/>
<name>A0A9Q0HSD6_9POAL</name>
<evidence type="ECO:0000256" key="1">
    <source>
        <dbReference type="SAM" id="MobiDB-lite"/>
    </source>
</evidence>
<dbReference type="InterPro" id="IPR012337">
    <property type="entry name" value="RNaseH-like_sf"/>
</dbReference>
<dbReference type="PANTHER" id="PTHR23272:SF187">
    <property type="entry name" value="AC9 TRANSPOSASE-RELATED"/>
    <property type="match status" value="1"/>
</dbReference>
<dbReference type="EMBL" id="JAMQYH010000002">
    <property type="protein sequence ID" value="KAJ1696776.1"/>
    <property type="molecule type" value="Genomic_DNA"/>
</dbReference>
<feature type="domain" description="HAT C-terminal dimerisation" evidence="2">
    <location>
        <begin position="224"/>
        <end position="308"/>
    </location>
</feature>
<comment type="caution">
    <text evidence="3">The sequence shown here is derived from an EMBL/GenBank/DDBJ whole genome shotgun (WGS) entry which is preliminary data.</text>
</comment>
<dbReference type="PANTHER" id="PTHR23272">
    <property type="entry name" value="BED FINGER-RELATED"/>
    <property type="match status" value="1"/>
</dbReference>
<dbReference type="InterPro" id="IPR008906">
    <property type="entry name" value="HATC_C_dom"/>
</dbReference>
<dbReference type="OrthoDB" id="1893698at2759"/>
<gene>
    <name evidence="3" type="ORF">LUZ63_005288</name>
</gene>
<feature type="compositionally biased region" description="Basic and acidic residues" evidence="1">
    <location>
        <begin position="20"/>
        <end position="34"/>
    </location>
</feature>
<feature type="region of interest" description="Disordered" evidence="1">
    <location>
        <begin position="179"/>
        <end position="202"/>
    </location>
</feature>
<evidence type="ECO:0000259" key="2">
    <source>
        <dbReference type="Pfam" id="PF05699"/>
    </source>
</evidence>
<reference evidence="3" key="1">
    <citation type="journal article" date="2022" name="Cell">
        <title>Repeat-based holocentromeres influence genome architecture and karyotype evolution.</title>
        <authorList>
            <person name="Hofstatter P.G."/>
            <person name="Thangavel G."/>
            <person name="Lux T."/>
            <person name="Neumann P."/>
            <person name="Vondrak T."/>
            <person name="Novak P."/>
            <person name="Zhang M."/>
            <person name="Costa L."/>
            <person name="Castellani M."/>
            <person name="Scott A."/>
            <person name="Toegelov H."/>
            <person name="Fuchs J."/>
            <person name="Mata-Sucre Y."/>
            <person name="Dias Y."/>
            <person name="Vanzela A.L.L."/>
            <person name="Huettel B."/>
            <person name="Almeida C.C.S."/>
            <person name="Simkova H."/>
            <person name="Souza G."/>
            <person name="Pedrosa-Harand A."/>
            <person name="Macas J."/>
            <person name="Mayer K.F.X."/>
            <person name="Houben A."/>
            <person name="Marques A."/>
        </authorList>
    </citation>
    <scope>NUCLEOTIDE SEQUENCE</scope>
    <source>
        <strain evidence="3">RhyBre1mFocal</strain>
    </source>
</reference>
<evidence type="ECO:0000313" key="3">
    <source>
        <dbReference type="EMBL" id="KAJ1696776.1"/>
    </source>
</evidence>
<dbReference type="Proteomes" id="UP001151287">
    <property type="component" value="Unassembled WGS sequence"/>
</dbReference>
<protein>
    <recommendedName>
        <fullName evidence="2">HAT C-terminal dimerisation domain-containing protein</fullName>
    </recommendedName>
</protein>
<evidence type="ECO:0000313" key="4">
    <source>
        <dbReference type="Proteomes" id="UP001151287"/>
    </source>
</evidence>
<dbReference type="GO" id="GO:0046983">
    <property type="term" value="F:protein dimerization activity"/>
    <property type="evidence" value="ECO:0007669"/>
    <property type="project" value="InterPro"/>
</dbReference>
<sequence length="334" mass="37907">MGAGLNFESPEEIQNIEAAAHNEENPQQDGDKAPESNVPYKRPAWDVPTRWNSTYLMLELALELKPVICRYVNLDKRYTLNPEEYEWETVNALVVELKVFYDATLKLSGTKYPTLNLFYTEFSEVYLTIKRMASSAYPFIVQMGAQMLVKFDNCDDFMNNLRHCLNALFKEYEESNATSNHNQASSSMSKRQKRDASTSTTTNTKAALKDYIKANKNYEPAKSELDDYLGQELDSNDVDEEFDILAWWKLKVAKYLILSQLTRDVLAVPISTVASESAFSMSGRVLSPVRNSLNDESVEALLCAQDWLRASISEKGENFGDPLWAIDEGCGNEE</sequence>
<dbReference type="Pfam" id="PF05699">
    <property type="entry name" value="Dimer_Tnp_hAT"/>
    <property type="match status" value="1"/>
</dbReference>
<feature type="compositionally biased region" description="Polar residues" evidence="1">
    <location>
        <begin position="179"/>
        <end position="189"/>
    </location>
</feature>
<accession>A0A9Q0HSD6</accession>